<dbReference type="InterPro" id="IPR013955">
    <property type="entry name" value="Rep_factor-A_C"/>
</dbReference>
<feature type="region of interest" description="Disordered" evidence="10">
    <location>
        <begin position="135"/>
        <end position="197"/>
    </location>
</feature>
<feature type="compositionally biased region" description="Basic and acidic residues" evidence="10">
    <location>
        <begin position="146"/>
        <end position="172"/>
    </location>
</feature>
<evidence type="ECO:0000259" key="14">
    <source>
        <dbReference type="Pfam" id="PF08646"/>
    </source>
</evidence>
<dbReference type="GO" id="GO:0006310">
    <property type="term" value="P:DNA recombination"/>
    <property type="evidence" value="ECO:0007669"/>
    <property type="project" value="InterPro"/>
</dbReference>
<evidence type="ECO:0000256" key="2">
    <source>
        <dbReference type="ARBA" id="ARBA00005690"/>
    </source>
</evidence>
<dbReference type="FunCoup" id="L2GWW7">
    <property type="interactions" value="259"/>
</dbReference>
<sequence>MAVLAAALNRLTRRVLFWLVPVFLFFPFFAPMLKPGTVEALYNNNKDSPLYVAPVVQLLSLKKIEGKSDKTVRYHITISDSKLYMKGIFSSQVSKDVGDLRVNTLIKISDFVILEKNGNCFIYIKGCEKIKDCERMGSPKNANSTDKVDSSVEMDSSKIKHNEKGENEKRAVNENSSKRMQVGSSNGKAEKENAGCVRSANHDADGDKKAYTPIAALNPFQTKWIVKGTVQKKSELREFKKKDGKFFSFELLDKTGNIKCVAFNDGADLFHGIVAEGSVVEISKAVVKMCNKKFANTSSDYEIHLEKNSVVSLVNEEGLAMSFDLCKISDLVGRVNKANCDVIGVVHEAFPVSVVLAKASQREIKKRDLILVDQTGTVRATLWGDKSEIELDEHPVLLLKDVRVGEFNNAVVLSTAFGSAVKVDPEMDEAYSLRGWYDEHKQSVVVERPQRNEYTFIEEIQSYGTCAATVLFIREDNLFYNACANNCNKKVSLTDEGYYCERCNQTKETCSIRYLTTLHVADFTQQVWLNVFDDFCTEFFGMTAYELKKMGEENATQLQNYLKTLLYKEYVIRMKRSEEVYNGEMRVRWRGLSIKKINYLDESVRMLRLMGY</sequence>
<comment type="function">
    <text evidence="9">As part of the replication protein A (RPA/RP-A), a single-stranded DNA-binding heterotrimeric complex, may play an essential role in DNA replication, recombination and repair. Binds and stabilizes single-stranded DNA intermediates, preventing complementary DNA reannealing and recruiting different proteins involved in DNA metabolism.</text>
</comment>
<dbReference type="Gene3D" id="2.40.50.140">
    <property type="entry name" value="Nucleic acid-binding proteins"/>
    <property type="match status" value="4"/>
</dbReference>
<evidence type="ECO:0000256" key="1">
    <source>
        <dbReference type="ARBA" id="ARBA00004123"/>
    </source>
</evidence>
<dbReference type="Proteomes" id="UP000011081">
    <property type="component" value="Unassembled WGS sequence"/>
</dbReference>
<dbReference type="InterPro" id="IPR012340">
    <property type="entry name" value="NA-bd_OB-fold"/>
</dbReference>
<keyword evidence="11" id="KW-0812">Transmembrane</keyword>
<keyword evidence="11" id="KW-1133">Transmembrane helix</keyword>
<dbReference type="VEuPathDB" id="MicrosporidiaDB:VCUG_00409"/>
<dbReference type="FunFam" id="2.40.50.140:FF:000090">
    <property type="entry name" value="Replication protein A subunit"/>
    <property type="match status" value="1"/>
</dbReference>
<dbReference type="STRING" id="948595.L2GWW7"/>
<keyword evidence="4 9" id="KW-0479">Metal-binding</keyword>
<gene>
    <name evidence="16" type="ORF">VCUG_00409</name>
</gene>
<evidence type="ECO:0000256" key="8">
    <source>
        <dbReference type="ARBA" id="ARBA00023242"/>
    </source>
</evidence>
<dbReference type="Pfam" id="PF08646">
    <property type="entry name" value="Rep_fac-A_C"/>
    <property type="match status" value="1"/>
</dbReference>
<evidence type="ECO:0000256" key="7">
    <source>
        <dbReference type="ARBA" id="ARBA00023125"/>
    </source>
</evidence>
<reference evidence="17" key="1">
    <citation type="submission" date="2011-03" db="EMBL/GenBank/DDBJ databases">
        <title>The genome sequence of Vavraia culicis strain floridensis.</title>
        <authorList>
            <consortium name="The Broad Institute Genome Sequencing Platform"/>
            <person name="Cuomo C."/>
            <person name="Becnel J."/>
            <person name="Sanscrainte N."/>
            <person name="Young S.K."/>
            <person name="Zeng Q."/>
            <person name="Gargeya S."/>
            <person name="Fitzgerald M."/>
            <person name="Haas B."/>
            <person name="Abouelleil A."/>
            <person name="Alvarado L."/>
            <person name="Arachchi H.M."/>
            <person name="Berlin A."/>
            <person name="Chapman S.B."/>
            <person name="Gearin G."/>
            <person name="Goldberg J."/>
            <person name="Griggs A."/>
            <person name="Gujja S."/>
            <person name="Hansen M."/>
            <person name="Heiman D."/>
            <person name="Howarth C."/>
            <person name="Larimer J."/>
            <person name="Lui A."/>
            <person name="MacDonald P.J.P."/>
            <person name="McCowen C."/>
            <person name="Montmayeur A."/>
            <person name="Murphy C."/>
            <person name="Neiman D."/>
            <person name="Pearson M."/>
            <person name="Priest M."/>
            <person name="Roberts A."/>
            <person name="Saif S."/>
            <person name="Shea T."/>
            <person name="Sisk P."/>
            <person name="Stolte C."/>
            <person name="Sykes S."/>
            <person name="Wortman J."/>
            <person name="Nusbaum C."/>
            <person name="Birren B."/>
        </authorList>
    </citation>
    <scope>NUCLEOTIDE SEQUENCE [LARGE SCALE GENOMIC DNA]</scope>
    <source>
        <strain evidence="17">floridensis</strain>
    </source>
</reference>
<dbReference type="InterPro" id="IPR004591">
    <property type="entry name" value="Rfa1"/>
</dbReference>
<dbReference type="InterPro" id="IPR047192">
    <property type="entry name" value="Euk_RPA1_DBD_C"/>
</dbReference>
<dbReference type="InterPro" id="IPR031657">
    <property type="entry name" value="REPA_OB_2"/>
</dbReference>
<comment type="subunit">
    <text evidence="9">Component of the heterotrimeric canonical replication protein A complex (RPA).</text>
</comment>
<evidence type="ECO:0000256" key="9">
    <source>
        <dbReference type="RuleBase" id="RU364130"/>
    </source>
</evidence>
<keyword evidence="8 9" id="KW-0539">Nucleus</keyword>
<keyword evidence="6 9" id="KW-0862">Zinc</keyword>
<dbReference type="InterPro" id="IPR007199">
    <property type="entry name" value="Rep_factor-A_N"/>
</dbReference>
<dbReference type="OMA" id="FNSYAML"/>
<feature type="compositionally biased region" description="Polar residues" evidence="10">
    <location>
        <begin position="173"/>
        <end position="187"/>
    </location>
</feature>
<comment type="subcellular location">
    <subcellularLocation>
        <location evidence="1 9">Nucleus</location>
    </subcellularLocation>
</comment>
<dbReference type="GO" id="GO:0003677">
    <property type="term" value="F:DNA binding"/>
    <property type="evidence" value="ECO:0007669"/>
    <property type="project" value="UniProtKB-KW"/>
</dbReference>
<evidence type="ECO:0000256" key="10">
    <source>
        <dbReference type="SAM" id="MobiDB-lite"/>
    </source>
</evidence>
<dbReference type="RefSeq" id="XP_008073427.1">
    <property type="nucleotide sequence ID" value="XM_008075236.1"/>
</dbReference>
<dbReference type="HOGENOM" id="CLU_012393_2_0_1"/>
<keyword evidence="7 9" id="KW-0238">DNA-binding</keyword>
<dbReference type="AlphaFoldDB" id="L2GWW7"/>
<evidence type="ECO:0000259" key="13">
    <source>
        <dbReference type="Pfam" id="PF04057"/>
    </source>
</evidence>
<evidence type="ECO:0000259" key="12">
    <source>
        <dbReference type="Pfam" id="PF01336"/>
    </source>
</evidence>
<keyword evidence="11" id="KW-0472">Membrane</keyword>
<accession>L2GWW7</accession>
<proteinExistence type="inferred from homology"/>
<dbReference type="GO" id="GO:0006260">
    <property type="term" value="P:DNA replication"/>
    <property type="evidence" value="ECO:0007669"/>
    <property type="project" value="UniProtKB-KW"/>
</dbReference>
<feature type="domain" description="Replication factor A C-terminal" evidence="14">
    <location>
        <begin position="463"/>
        <end position="605"/>
    </location>
</feature>
<dbReference type="FunFam" id="2.40.50.140:FF:000041">
    <property type="entry name" value="Replication protein A subunit"/>
    <property type="match status" value="1"/>
</dbReference>
<dbReference type="Pfam" id="PF04057">
    <property type="entry name" value="Rep-A_N"/>
    <property type="match status" value="1"/>
</dbReference>
<feature type="domain" description="Replication factor-A protein 1 N-terminal" evidence="13">
    <location>
        <begin position="35"/>
        <end position="130"/>
    </location>
</feature>
<dbReference type="CDD" id="cd04476">
    <property type="entry name" value="RPA1_DBD_C"/>
    <property type="match status" value="1"/>
</dbReference>
<keyword evidence="5 9" id="KW-0863">Zinc-finger</keyword>
<evidence type="ECO:0000256" key="4">
    <source>
        <dbReference type="ARBA" id="ARBA00022723"/>
    </source>
</evidence>
<evidence type="ECO:0000256" key="3">
    <source>
        <dbReference type="ARBA" id="ARBA00022705"/>
    </source>
</evidence>
<dbReference type="GO" id="GO:0007004">
    <property type="term" value="P:telomere maintenance via telomerase"/>
    <property type="evidence" value="ECO:0007669"/>
    <property type="project" value="UniProtKB-ARBA"/>
</dbReference>
<dbReference type="PANTHER" id="PTHR47165:SF4">
    <property type="entry name" value="OS03G0429900 PROTEIN"/>
    <property type="match status" value="1"/>
</dbReference>
<feature type="domain" description="OB" evidence="12">
    <location>
        <begin position="225"/>
        <end position="307"/>
    </location>
</feature>
<evidence type="ECO:0000256" key="5">
    <source>
        <dbReference type="ARBA" id="ARBA00022771"/>
    </source>
</evidence>
<dbReference type="OrthoDB" id="1751331at2759"/>
<keyword evidence="3 9" id="KW-0235">DNA replication</keyword>
<keyword evidence="17" id="KW-1185">Reference proteome</keyword>
<dbReference type="EMBL" id="GL877407">
    <property type="protein sequence ID" value="ELA48171.1"/>
    <property type="molecule type" value="Genomic_DNA"/>
</dbReference>
<dbReference type="GO" id="GO:0000781">
    <property type="term" value="C:chromosome, telomeric region"/>
    <property type="evidence" value="ECO:0007669"/>
    <property type="project" value="UniProtKB-ARBA"/>
</dbReference>
<dbReference type="GO" id="GO:0005662">
    <property type="term" value="C:DNA replication factor A complex"/>
    <property type="evidence" value="ECO:0007669"/>
    <property type="project" value="UniProtKB-ARBA"/>
</dbReference>
<feature type="transmembrane region" description="Helical" evidence="11">
    <location>
        <begin position="15"/>
        <end position="33"/>
    </location>
</feature>
<protein>
    <recommendedName>
        <fullName evidence="9">Replication protein A subunit</fullName>
    </recommendedName>
</protein>
<dbReference type="GeneID" id="19878296"/>
<name>L2GWW7_VAVCU</name>
<dbReference type="FunFam" id="2.40.50.140:FF:000064">
    <property type="entry name" value="Replication protein A subunit"/>
    <property type="match status" value="1"/>
</dbReference>
<comment type="similarity">
    <text evidence="2 9">Belongs to the replication factor A protein 1 family.</text>
</comment>
<dbReference type="CDD" id="cd04474">
    <property type="entry name" value="RPA1_DBD_A"/>
    <property type="match status" value="1"/>
</dbReference>
<evidence type="ECO:0000313" key="17">
    <source>
        <dbReference type="Proteomes" id="UP000011081"/>
    </source>
</evidence>
<dbReference type="InterPro" id="IPR004365">
    <property type="entry name" value="NA-bd_OB_tRNA"/>
</dbReference>
<dbReference type="InParanoid" id="L2GWW7"/>
<dbReference type="CDD" id="cd04475">
    <property type="entry name" value="RPA1_DBD_B"/>
    <property type="match status" value="1"/>
</dbReference>
<dbReference type="Pfam" id="PF01336">
    <property type="entry name" value="tRNA_anti-codon"/>
    <property type="match status" value="1"/>
</dbReference>
<dbReference type="Pfam" id="PF16900">
    <property type="entry name" value="REPA_OB_2"/>
    <property type="match status" value="1"/>
</dbReference>
<organism evidence="16 17">
    <name type="scientific">Vavraia culicis (isolate floridensis)</name>
    <name type="common">Microsporidian parasite</name>
    <dbReference type="NCBI Taxonomy" id="948595"/>
    <lineage>
        <taxon>Eukaryota</taxon>
        <taxon>Fungi</taxon>
        <taxon>Fungi incertae sedis</taxon>
        <taxon>Microsporidia</taxon>
        <taxon>Pleistophoridae</taxon>
        <taxon>Vavraia</taxon>
    </lineage>
</organism>
<evidence type="ECO:0000259" key="15">
    <source>
        <dbReference type="Pfam" id="PF16900"/>
    </source>
</evidence>
<dbReference type="GO" id="GO:0006281">
    <property type="term" value="P:DNA repair"/>
    <property type="evidence" value="ECO:0007669"/>
    <property type="project" value="InterPro"/>
</dbReference>
<evidence type="ECO:0000313" key="16">
    <source>
        <dbReference type="EMBL" id="ELA48171.1"/>
    </source>
</evidence>
<feature type="domain" description="Replication protein A OB" evidence="15">
    <location>
        <begin position="329"/>
        <end position="423"/>
    </location>
</feature>
<evidence type="ECO:0000256" key="11">
    <source>
        <dbReference type="SAM" id="Phobius"/>
    </source>
</evidence>
<dbReference type="PANTHER" id="PTHR47165">
    <property type="entry name" value="OS03G0429900 PROTEIN"/>
    <property type="match status" value="1"/>
</dbReference>
<dbReference type="GO" id="GO:0008270">
    <property type="term" value="F:zinc ion binding"/>
    <property type="evidence" value="ECO:0007669"/>
    <property type="project" value="UniProtKB-KW"/>
</dbReference>
<dbReference type="NCBIfam" id="TIGR00617">
    <property type="entry name" value="rpa1"/>
    <property type="match status" value="1"/>
</dbReference>
<dbReference type="SUPFAM" id="SSF50249">
    <property type="entry name" value="Nucleic acid-binding proteins"/>
    <property type="match status" value="4"/>
</dbReference>
<evidence type="ECO:0000256" key="6">
    <source>
        <dbReference type="ARBA" id="ARBA00022833"/>
    </source>
</evidence>